<evidence type="ECO:0000256" key="14">
    <source>
        <dbReference type="ARBA" id="ARBA00023317"/>
    </source>
</evidence>
<dbReference type="InterPro" id="IPR015813">
    <property type="entry name" value="Pyrv/PenolPyrv_kinase-like_dom"/>
</dbReference>
<dbReference type="PRINTS" id="PR01050">
    <property type="entry name" value="PYRUVTKNASE"/>
</dbReference>
<dbReference type="Gene3D" id="2.40.33.10">
    <property type="entry name" value="PK beta-barrel domain-like"/>
    <property type="match status" value="1"/>
</dbReference>
<keyword evidence="8" id="KW-0479">Metal-binding</keyword>
<keyword evidence="7 16" id="KW-0808">Transferase</keyword>
<keyword evidence="10 16" id="KW-0418">Kinase</keyword>
<evidence type="ECO:0000256" key="10">
    <source>
        <dbReference type="ARBA" id="ARBA00022777"/>
    </source>
</evidence>
<evidence type="ECO:0000256" key="2">
    <source>
        <dbReference type="ARBA" id="ARBA00001958"/>
    </source>
</evidence>
<dbReference type="GO" id="GO:0016301">
    <property type="term" value="F:kinase activity"/>
    <property type="evidence" value="ECO:0007669"/>
    <property type="project" value="UniProtKB-KW"/>
</dbReference>
<evidence type="ECO:0000259" key="18">
    <source>
        <dbReference type="Pfam" id="PF02887"/>
    </source>
</evidence>
<dbReference type="InterPro" id="IPR011037">
    <property type="entry name" value="Pyrv_Knase-like_insert_dom_sf"/>
</dbReference>
<evidence type="ECO:0000256" key="3">
    <source>
        <dbReference type="ARBA" id="ARBA00004997"/>
    </source>
</evidence>
<dbReference type="Gene3D" id="3.40.1380.20">
    <property type="entry name" value="Pyruvate kinase, C-terminal domain"/>
    <property type="match status" value="1"/>
</dbReference>
<feature type="domain" description="Pyruvate kinase C-terminal" evidence="18">
    <location>
        <begin position="362"/>
        <end position="471"/>
    </location>
</feature>
<dbReference type="PANTHER" id="PTHR11817">
    <property type="entry name" value="PYRUVATE KINASE"/>
    <property type="match status" value="1"/>
</dbReference>
<evidence type="ECO:0000313" key="19">
    <source>
        <dbReference type="EMBL" id="TDK42007.1"/>
    </source>
</evidence>
<dbReference type="NCBIfam" id="NF004491">
    <property type="entry name" value="PRK05826.1"/>
    <property type="match status" value="1"/>
</dbReference>
<dbReference type="SUPFAM" id="SSF50800">
    <property type="entry name" value="PK beta-barrel domain-like"/>
    <property type="match status" value="1"/>
</dbReference>
<dbReference type="EC" id="2.7.1.40" evidence="5 15"/>
<comment type="similarity">
    <text evidence="4 16">Belongs to the pyruvate kinase family.</text>
</comment>
<dbReference type="Pfam" id="PF00224">
    <property type="entry name" value="PK"/>
    <property type="match status" value="1"/>
</dbReference>
<dbReference type="InterPro" id="IPR036918">
    <property type="entry name" value="Pyrv_Knase_C_sf"/>
</dbReference>
<evidence type="ECO:0000256" key="16">
    <source>
        <dbReference type="RuleBase" id="RU000504"/>
    </source>
</evidence>
<keyword evidence="14 19" id="KW-0670">Pyruvate</keyword>
<dbReference type="InterPro" id="IPR001697">
    <property type="entry name" value="Pyr_Knase"/>
</dbReference>
<keyword evidence="13 16" id="KW-0324">Glycolysis</keyword>
<keyword evidence="12 16" id="KW-0460">Magnesium</keyword>
<evidence type="ECO:0000256" key="7">
    <source>
        <dbReference type="ARBA" id="ARBA00022679"/>
    </source>
</evidence>
<dbReference type="Pfam" id="PF02887">
    <property type="entry name" value="PK_C"/>
    <property type="match status" value="1"/>
</dbReference>
<dbReference type="EMBL" id="SMUW01000037">
    <property type="protein sequence ID" value="TDK42007.1"/>
    <property type="molecule type" value="Genomic_DNA"/>
</dbReference>
<dbReference type="Proteomes" id="UP000295438">
    <property type="component" value="Unassembled WGS sequence"/>
</dbReference>
<comment type="catalytic activity">
    <reaction evidence="16">
        <text>pyruvate + ATP = phosphoenolpyruvate + ADP + H(+)</text>
        <dbReference type="Rhea" id="RHEA:18157"/>
        <dbReference type="ChEBI" id="CHEBI:15361"/>
        <dbReference type="ChEBI" id="CHEBI:15378"/>
        <dbReference type="ChEBI" id="CHEBI:30616"/>
        <dbReference type="ChEBI" id="CHEBI:58702"/>
        <dbReference type="ChEBI" id="CHEBI:456216"/>
        <dbReference type="EC" id="2.7.1.40"/>
    </reaction>
</comment>
<dbReference type="InterPro" id="IPR040442">
    <property type="entry name" value="Pyrv_kinase-like_dom_sf"/>
</dbReference>
<keyword evidence="11" id="KW-0067">ATP-binding</keyword>
<protein>
    <recommendedName>
        <fullName evidence="6 15">Pyruvate kinase</fullName>
        <ecNumber evidence="5 15">2.7.1.40</ecNumber>
    </recommendedName>
</protein>
<dbReference type="PROSITE" id="PS00110">
    <property type="entry name" value="PYRUVATE_KINASE"/>
    <property type="match status" value="1"/>
</dbReference>
<dbReference type="NCBIfam" id="NF004978">
    <property type="entry name" value="PRK06354.1"/>
    <property type="match status" value="1"/>
</dbReference>
<proteinExistence type="inferred from homology"/>
<dbReference type="InterPro" id="IPR015806">
    <property type="entry name" value="Pyrv_Knase_insert_dom_sf"/>
</dbReference>
<evidence type="ECO:0000256" key="6">
    <source>
        <dbReference type="ARBA" id="ARBA00018587"/>
    </source>
</evidence>
<evidence type="ECO:0000256" key="11">
    <source>
        <dbReference type="ARBA" id="ARBA00022840"/>
    </source>
</evidence>
<accession>A0A4V3AQA2</accession>
<dbReference type="UniPathway" id="UPA00109">
    <property type="reaction ID" value="UER00188"/>
</dbReference>
<dbReference type="GO" id="GO:0000287">
    <property type="term" value="F:magnesium ion binding"/>
    <property type="evidence" value="ECO:0007669"/>
    <property type="project" value="UniProtKB-UniRule"/>
</dbReference>
<reference evidence="19 20" key="1">
    <citation type="submission" date="2019-03" db="EMBL/GenBank/DDBJ databases">
        <title>Algoriphagus aquimaris sp. nov., isolated form marine sediment in Pohang, Korea.</title>
        <authorList>
            <person name="Kim J."/>
            <person name="Yoon S.-H."/>
            <person name="Lee S.-S."/>
        </authorList>
    </citation>
    <scope>NUCLEOTIDE SEQUENCE [LARGE SCALE GENOMIC DNA]</scope>
    <source>
        <strain evidence="19 20">F21</strain>
    </source>
</reference>
<evidence type="ECO:0000256" key="5">
    <source>
        <dbReference type="ARBA" id="ARBA00012142"/>
    </source>
</evidence>
<dbReference type="GO" id="GO:0004743">
    <property type="term" value="F:pyruvate kinase activity"/>
    <property type="evidence" value="ECO:0007669"/>
    <property type="project" value="UniProtKB-UniRule"/>
</dbReference>
<dbReference type="SUPFAM" id="SSF51621">
    <property type="entry name" value="Phosphoenolpyruvate/pyruvate domain"/>
    <property type="match status" value="1"/>
</dbReference>
<dbReference type="Gene3D" id="3.20.20.60">
    <property type="entry name" value="Phosphoenolpyruvate-binding domains"/>
    <property type="match status" value="1"/>
</dbReference>
<evidence type="ECO:0000256" key="12">
    <source>
        <dbReference type="ARBA" id="ARBA00022842"/>
    </source>
</evidence>
<feature type="domain" description="Pyruvate kinase barrel" evidence="17">
    <location>
        <begin position="5"/>
        <end position="325"/>
    </location>
</feature>
<dbReference type="InterPro" id="IPR018209">
    <property type="entry name" value="Pyrv_Knase_AS"/>
</dbReference>
<dbReference type="FunFam" id="3.20.20.60:FF:000025">
    <property type="entry name" value="Pyruvate kinase"/>
    <property type="match status" value="1"/>
</dbReference>
<dbReference type="SUPFAM" id="SSF52935">
    <property type="entry name" value="PK C-terminal domain-like"/>
    <property type="match status" value="1"/>
</dbReference>
<organism evidence="19 20">
    <name type="scientific">Algoriphagus formosus</name>
    <dbReference type="NCBI Taxonomy" id="2007308"/>
    <lineage>
        <taxon>Bacteria</taxon>
        <taxon>Pseudomonadati</taxon>
        <taxon>Bacteroidota</taxon>
        <taxon>Cytophagia</taxon>
        <taxon>Cytophagales</taxon>
        <taxon>Cyclobacteriaceae</taxon>
        <taxon>Algoriphagus</taxon>
    </lineage>
</organism>
<keyword evidence="9" id="KW-0547">Nucleotide-binding</keyword>
<dbReference type="FunFam" id="2.40.33.10:FF:000001">
    <property type="entry name" value="Pyruvate kinase"/>
    <property type="match status" value="1"/>
</dbReference>
<dbReference type="GO" id="GO:0030955">
    <property type="term" value="F:potassium ion binding"/>
    <property type="evidence" value="ECO:0007669"/>
    <property type="project" value="UniProtKB-UniRule"/>
</dbReference>
<evidence type="ECO:0000256" key="9">
    <source>
        <dbReference type="ARBA" id="ARBA00022741"/>
    </source>
</evidence>
<evidence type="ECO:0000259" key="17">
    <source>
        <dbReference type="Pfam" id="PF00224"/>
    </source>
</evidence>
<comment type="caution">
    <text evidence="19">The sequence shown here is derived from an EMBL/GenBank/DDBJ whole genome shotgun (WGS) entry which is preliminary data.</text>
</comment>
<evidence type="ECO:0000256" key="13">
    <source>
        <dbReference type="ARBA" id="ARBA00023152"/>
    </source>
</evidence>
<dbReference type="AlphaFoldDB" id="A0A4V3AQA2"/>
<comment type="cofactor">
    <cofactor evidence="1">
        <name>Mg(2+)</name>
        <dbReference type="ChEBI" id="CHEBI:18420"/>
    </cofactor>
</comment>
<evidence type="ECO:0000256" key="1">
    <source>
        <dbReference type="ARBA" id="ARBA00001946"/>
    </source>
</evidence>
<keyword evidence="20" id="KW-1185">Reference proteome</keyword>
<dbReference type="NCBIfam" id="TIGR01064">
    <property type="entry name" value="pyruv_kin"/>
    <property type="match status" value="1"/>
</dbReference>
<dbReference type="InterPro" id="IPR015795">
    <property type="entry name" value="Pyrv_Knase_C"/>
</dbReference>
<gene>
    <name evidence="19" type="primary">pyk</name>
    <name evidence="19" type="ORF">E1898_18705</name>
</gene>
<sequence>MNQFNKTKILATIGPASNNYETIKSLAAAGANVFRLNFSHGSHAIHKEVIEIIRRINKEDNLHLGILQDLQGPKIRVGEVENNGVEIVPGDKITITNDPVVGNASLVSTVYQNLPNDVVSGDRILIDDGNLELIVEDTDGKNVNCTVVHGGILKSRKGINLPNTKVSAPSLTEKDLEDLVFGLEQEVDWIALSFVRSADDITDLRERIQKAGKVCRIVAKIEKPEALDNIDDIIEATDAIMVARGDLGVEVPQEIVPLWQKKMVEKCKLACKPVIIATQMMESMISNPRPTRAETNDVANAVLDGADAVMLSAETASGKYPVNAVKAMSSIIKYLEDNSDIYHNLYKIPESAPTFLSNNLILMASRLSRNVKAKAIVGITSSGFTAFRISSHRPKASIFVFTRNQKLITQMSLVWGVRAYYYENQISTDATFEDIENTLKRDDHVNPGDIIINTASMPLKAKGKTNMLKIHIVD</sequence>
<comment type="pathway">
    <text evidence="3 16">Carbohydrate degradation; glycolysis; pyruvate from D-glyceraldehyde 3-phosphate: step 5/5.</text>
</comment>
<evidence type="ECO:0000256" key="4">
    <source>
        <dbReference type="ARBA" id="ARBA00008663"/>
    </source>
</evidence>
<evidence type="ECO:0000313" key="20">
    <source>
        <dbReference type="Proteomes" id="UP000295438"/>
    </source>
</evidence>
<name>A0A4V3AQA2_9BACT</name>
<dbReference type="RefSeq" id="WP_100627225.1">
    <property type="nucleotide sequence ID" value="NZ_SMUW01000037.1"/>
</dbReference>
<dbReference type="GO" id="GO:0005524">
    <property type="term" value="F:ATP binding"/>
    <property type="evidence" value="ECO:0007669"/>
    <property type="project" value="UniProtKB-KW"/>
</dbReference>
<evidence type="ECO:0000256" key="15">
    <source>
        <dbReference type="NCBIfam" id="TIGR01064"/>
    </source>
</evidence>
<comment type="cofactor">
    <cofactor evidence="2">
        <name>K(+)</name>
        <dbReference type="ChEBI" id="CHEBI:29103"/>
    </cofactor>
</comment>
<dbReference type="InterPro" id="IPR015793">
    <property type="entry name" value="Pyrv_Knase_brl"/>
</dbReference>
<evidence type="ECO:0000256" key="8">
    <source>
        <dbReference type="ARBA" id="ARBA00022723"/>
    </source>
</evidence>